<evidence type="ECO:0000313" key="1">
    <source>
        <dbReference type="Proteomes" id="UP000694866"/>
    </source>
</evidence>
<dbReference type="KEGG" id="fas:105271709"/>
<sequence>MAWNCMENYIVSSSSVSLLTPQREHPSSAASHQVRSLLVRGVLSEEKPWHKRIYAEIDCAKRPRESFERQSQPQHHLENAISPLTRIKNFDPVGSTILEIMHLFYLGGMKWLLEKWILRKANPARLKLIEVKKLTKIMAMLKSDIPSDFQRNEFDVNQVSRWKATQYRFMLNYCGAVVLRRILSPVFYEHFLLLVVASRILNRKDVVRTHSDYAENLLIKFFTLLELYGPHCKVLSWHNFIHVADDAKKFKIPLEDLSGFWGENFIGIFKNLVKSHSKPLTQIINRLDEQQTGNNMKIQKKYVLSNWVLSKKSEVFENWVTADSVKIHDVILKATRPDNIIQLTNGEIFSIEKIWVKKQLPKFFNDLREISFEGRKGSDIRDVFSHPTPSSDIGILQMRGFQITTVSITASQYRSKCCLLHVNSKKFVIRLLHSEFVKFEDD</sequence>
<keyword evidence="1" id="KW-1185">Reference proteome</keyword>
<dbReference type="OrthoDB" id="7700589at2759"/>
<dbReference type="GeneID" id="105271709"/>
<reference evidence="2" key="1">
    <citation type="submission" date="2025-08" db="UniProtKB">
        <authorList>
            <consortium name="RefSeq"/>
        </authorList>
    </citation>
    <scope>IDENTIFICATION</scope>
</reference>
<accession>A0A9R1TMN6</accession>
<gene>
    <name evidence="2" type="primary">LOC105271709</name>
</gene>
<protein>
    <submittedName>
        <fullName evidence="2">Uncharacterized protein</fullName>
    </submittedName>
</protein>
<dbReference type="RefSeq" id="XP_011311728.1">
    <property type="nucleotide sequence ID" value="XM_011313426.1"/>
</dbReference>
<proteinExistence type="predicted"/>
<dbReference type="Proteomes" id="UP000694866">
    <property type="component" value="Unplaced"/>
</dbReference>
<dbReference type="AlphaFoldDB" id="A0A9R1TMN6"/>
<dbReference type="PANTHER" id="PTHR33053">
    <property type="entry name" value="PROTEIN, PUTATIVE-RELATED"/>
    <property type="match status" value="1"/>
</dbReference>
<name>A0A9R1TMN6_9HYME</name>
<evidence type="ECO:0000313" key="2">
    <source>
        <dbReference type="RefSeq" id="XP_011311728.1"/>
    </source>
</evidence>
<organism evidence="1 2">
    <name type="scientific">Fopius arisanus</name>
    <dbReference type="NCBI Taxonomy" id="64838"/>
    <lineage>
        <taxon>Eukaryota</taxon>
        <taxon>Metazoa</taxon>
        <taxon>Ecdysozoa</taxon>
        <taxon>Arthropoda</taxon>
        <taxon>Hexapoda</taxon>
        <taxon>Insecta</taxon>
        <taxon>Pterygota</taxon>
        <taxon>Neoptera</taxon>
        <taxon>Endopterygota</taxon>
        <taxon>Hymenoptera</taxon>
        <taxon>Apocrita</taxon>
        <taxon>Ichneumonoidea</taxon>
        <taxon>Braconidae</taxon>
        <taxon>Opiinae</taxon>
        <taxon>Fopius</taxon>
    </lineage>
</organism>